<keyword evidence="3" id="KW-1185">Reference proteome</keyword>
<accession>A0A511HK02</accession>
<sequence>MNSFCYWGTRDFPRGRVLQRGYGVATGYRVIPLGRYSIGGLIPRRLDATATLQPERYLGGQKRRT</sequence>
<proteinExistence type="predicted"/>
<dbReference type="Proteomes" id="UP000198717">
    <property type="component" value="Unassembled WGS sequence"/>
</dbReference>
<evidence type="ECO:0000313" key="2">
    <source>
        <dbReference type="EMBL" id="SDE82402.1"/>
    </source>
</evidence>
<evidence type="ECO:0000313" key="4">
    <source>
        <dbReference type="Proteomes" id="UP000321224"/>
    </source>
</evidence>
<reference evidence="1 4" key="2">
    <citation type="submission" date="2019-07" db="EMBL/GenBank/DDBJ databases">
        <title>Whole genome shotgun sequence of Myxococcus virescens NBRC 100334.</title>
        <authorList>
            <person name="Hosoyama A."/>
            <person name="Uohara A."/>
            <person name="Ohji S."/>
            <person name="Ichikawa N."/>
        </authorList>
    </citation>
    <scope>NUCLEOTIDE SEQUENCE [LARGE SCALE GENOMIC DNA]</scope>
    <source>
        <strain evidence="1 4">NBRC 100334</strain>
    </source>
</reference>
<reference evidence="2 3" key="1">
    <citation type="submission" date="2016-10" db="EMBL/GenBank/DDBJ databases">
        <authorList>
            <person name="Varghese N."/>
            <person name="Submissions S."/>
        </authorList>
    </citation>
    <scope>NUCLEOTIDE SEQUENCE [LARGE SCALE GENOMIC DNA]</scope>
    <source>
        <strain evidence="2 3">DSM 2260</strain>
    </source>
</reference>
<organism evidence="1 4">
    <name type="scientific">Myxococcus virescens</name>
    <dbReference type="NCBI Taxonomy" id="83456"/>
    <lineage>
        <taxon>Bacteria</taxon>
        <taxon>Pseudomonadati</taxon>
        <taxon>Myxococcota</taxon>
        <taxon>Myxococcia</taxon>
        <taxon>Myxococcales</taxon>
        <taxon>Cystobacterineae</taxon>
        <taxon>Myxococcaceae</taxon>
        <taxon>Myxococcus</taxon>
    </lineage>
</organism>
<evidence type="ECO:0000313" key="3">
    <source>
        <dbReference type="Proteomes" id="UP000198717"/>
    </source>
</evidence>
<comment type="caution">
    <text evidence="1">The sequence shown here is derived from an EMBL/GenBank/DDBJ whole genome shotgun (WGS) entry which is preliminary data.</text>
</comment>
<gene>
    <name evidence="1" type="ORF">MVI01_56820</name>
    <name evidence="2" type="ORF">SAMN04488504_112188</name>
</gene>
<evidence type="ECO:0000313" key="1">
    <source>
        <dbReference type="EMBL" id="GEL73898.1"/>
    </source>
</evidence>
<dbReference type="AlphaFoldDB" id="A0A511HK02"/>
<dbReference type="EMBL" id="FNAJ01000012">
    <property type="protein sequence ID" value="SDE82402.1"/>
    <property type="molecule type" value="Genomic_DNA"/>
</dbReference>
<name>A0A511HK02_9BACT</name>
<dbReference type="EMBL" id="BJVY01000039">
    <property type="protein sequence ID" value="GEL73898.1"/>
    <property type="molecule type" value="Genomic_DNA"/>
</dbReference>
<dbReference type="Proteomes" id="UP000321224">
    <property type="component" value="Unassembled WGS sequence"/>
</dbReference>
<protein>
    <submittedName>
        <fullName evidence="1">Uncharacterized protein</fullName>
    </submittedName>
</protein>